<keyword evidence="1" id="KW-1133">Transmembrane helix</keyword>
<comment type="caution">
    <text evidence="2">The sequence shown here is derived from an EMBL/GenBank/DDBJ whole genome shotgun (WGS) entry which is preliminary data.</text>
</comment>
<proteinExistence type="predicted"/>
<keyword evidence="1" id="KW-0812">Transmembrane</keyword>
<name>A0ABT8KYU2_9BACT</name>
<feature type="transmembrane region" description="Helical" evidence="1">
    <location>
        <begin position="77"/>
        <end position="97"/>
    </location>
</feature>
<evidence type="ECO:0000313" key="3">
    <source>
        <dbReference type="Proteomes" id="UP001172083"/>
    </source>
</evidence>
<protein>
    <submittedName>
        <fullName evidence="2">Uncharacterized protein</fullName>
    </submittedName>
</protein>
<sequence>MINFLQRYKFPLVLILILVTIYLAEKGIRYTDMNDNPVVITLNTYNLPGLAKLATFSVFIVSLLFKSKIRRLQHLALVFISSVTPAILIELIFAAVLCFQGGTTFNTSGSYTKKFFKYDKLLGYTCIPDIKVNSIKKVINGQDTLAVYNVRYTIDSLSRRLTPLTAKSKLDKQYALFFGCSFTFGEGVNDDETYPYYFSKTDSAFIPYNYGLCGYGTQQMLAKLQAGNLRAAISEPNGIAVYLHIPMHINRVIGDMFVHNIWGANMPCYDLEAGELIHKGSFKNGRPFISKLYSFLGKSNALRYFNVNFPVKMNSHHFDVTSRLIEKSYQTYKRQFGNDNFFVVIYHQSDEIKSRLQKKGIKVLDYSDTFDISAKEFQIHPQYEKHPNAHAYQILAEKLLADIRRLSAGQSPEAYEK</sequence>
<evidence type="ECO:0000256" key="1">
    <source>
        <dbReference type="SAM" id="Phobius"/>
    </source>
</evidence>
<dbReference type="SUPFAM" id="SSF52266">
    <property type="entry name" value="SGNH hydrolase"/>
    <property type="match status" value="1"/>
</dbReference>
<feature type="transmembrane region" description="Helical" evidence="1">
    <location>
        <begin position="44"/>
        <end position="65"/>
    </location>
</feature>
<gene>
    <name evidence="2" type="ORF">QQ020_00955</name>
</gene>
<dbReference type="Proteomes" id="UP001172083">
    <property type="component" value="Unassembled WGS sequence"/>
</dbReference>
<dbReference type="EMBL" id="JAUJEB010000001">
    <property type="protein sequence ID" value="MDN5210584.1"/>
    <property type="molecule type" value="Genomic_DNA"/>
</dbReference>
<reference evidence="2" key="1">
    <citation type="submission" date="2023-06" db="EMBL/GenBank/DDBJ databases">
        <title>Genomic of Agaribacillus aureum.</title>
        <authorList>
            <person name="Wang G."/>
        </authorList>
    </citation>
    <scope>NUCLEOTIDE SEQUENCE</scope>
    <source>
        <strain evidence="2">BMA12</strain>
    </source>
</reference>
<keyword evidence="3" id="KW-1185">Reference proteome</keyword>
<accession>A0ABT8KYU2</accession>
<keyword evidence="1" id="KW-0472">Membrane</keyword>
<organism evidence="2 3">
    <name type="scientific">Agaribacillus aureus</name>
    <dbReference type="NCBI Taxonomy" id="3051825"/>
    <lineage>
        <taxon>Bacteria</taxon>
        <taxon>Pseudomonadati</taxon>
        <taxon>Bacteroidota</taxon>
        <taxon>Cytophagia</taxon>
        <taxon>Cytophagales</taxon>
        <taxon>Splendidivirgaceae</taxon>
        <taxon>Agaribacillus</taxon>
    </lineage>
</organism>
<dbReference type="RefSeq" id="WP_346755927.1">
    <property type="nucleotide sequence ID" value="NZ_JAUJEB010000001.1"/>
</dbReference>
<feature type="transmembrane region" description="Helical" evidence="1">
    <location>
        <begin position="7"/>
        <end position="24"/>
    </location>
</feature>
<evidence type="ECO:0000313" key="2">
    <source>
        <dbReference type="EMBL" id="MDN5210584.1"/>
    </source>
</evidence>